<accession>J3M2Z3</accession>
<organism evidence="1">
    <name type="scientific">Oryza brachyantha</name>
    <name type="common">malo sina</name>
    <dbReference type="NCBI Taxonomy" id="4533"/>
    <lineage>
        <taxon>Eukaryota</taxon>
        <taxon>Viridiplantae</taxon>
        <taxon>Streptophyta</taxon>
        <taxon>Embryophyta</taxon>
        <taxon>Tracheophyta</taxon>
        <taxon>Spermatophyta</taxon>
        <taxon>Magnoliopsida</taxon>
        <taxon>Liliopsida</taxon>
        <taxon>Poales</taxon>
        <taxon>Poaceae</taxon>
        <taxon>BOP clade</taxon>
        <taxon>Oryzoideae</taxon>
        <taxon>Oryzeae</taxon>
        <taxon>Oryzinae</taxon>
        <taxon>Oryza</taxon>
    </lineage>
</organism>
<dbReference type="HOGENOM" id="CLU_3109611_0_0_1"/>
<dbReference type="Gramene" id="OB04G37680.1">
    <property type="protein sequence ID" value="OB04G37680.1"/>
    <property type="gene ID" value="OB04G37680"/>
</dbReference>
<keyword evidence="2" id="KW-1185">Reference proteome</keyword>
<dbReference type="AlphaFoldDB" id="J3M2Z3"/>
<evidence type="ECO:0000313" key="1">
    <source>
        <dbReference type="EnsemblPlants" id="OB04G37680.1"/>
    </source>
</evidence>
<name>J3M2Z3_ORYBR</name>
<protein>
    <submittedName>
        <fullName evidence="1">Uncharacterized protein</fullName>
    </submittedName>
</protein>
<sequence>MCTLRGVGCHENIMIFQGIVLLEKTMENQMLLIDIANRALVPTLHCNHHQQ</sequence>
<proteinExistence type="predicted"/>
<dbReference type="Proteomes" id="UP000006038">
    <property type="component" value="Chromosome 4"/>
</dbReference>
<dbReference type="EnsemblPlants" id="OB04G37680.1">
    <property type="protein sequence ID" value="OB04G37680.1"/>
    <property type="gene ID" value="OB04G37680"/>
</dbReference>
<reference evidence="1" key="1">
    <citation type="journal article" date="2013" name="Nat. Commun.">
        <title>Whole-genome sequencing of Oryza brachyantha reveals mechanisms underlying Oryza genome evolution.</title>
        <authorList>
            <person name="Chen J."/>
            <person name="Huang Q."/>
            <person name="Gao D."/>
            <person name="Wang J."/>
            <person name="Lang Y."/>
            <person name="Liu T."/>
            <person name="Li B."/>
            <person name="Bai Z."/>
            <person name="Luis Goicoechea J."/>
            <person name="Liang C."/>
            <person name="Chen C."/>
            <person name="Zhang W."/>
            <person name="Sun S."/>
            <person name="Liao Y."/>
            <person name="Zhang X."/>
            <person name="Yang L."/>
            <person name="Song C."/>
            <person name="Wang M."/>
            <person name="Shi J."/>
            <person name="Liu G."/>
            <person name="Liu J."/>
            <person name="Zhou H."/>
            <person name="Zhou W."/>
            <person name="Yu Q."/>
            <person name="An N."/>
            <person name="Chen Y."/>
            <person name="Cai Q."/>
            <person name="Wang B."/>
            <person name="Liu B."/>
            <person name="Min J."/>
            <person name="Huang Y."/>
            <person name="Wu H."/>
            <person name="Li Z."/>
            <person name="Zhang Y."/>
            <person name="Yin Y."/>
            <person name="Song W."/>
            <person name="Jiang J."/>
            <person name="Jackson S.A."/>
            <person name="Wing R.A."/>
            <person name="Wang J."/>
            <person name="Chen M."/>
        </authorList>
    </citation>
    <scope>NUCLEOTIDE SEQUENCE [LARGE SCALE GENOMIC DNA]</scope>
    <source>
        <strain evidence="1">cv. IRGC 101232</strain>
    </source>
</reference>
<evidence type="ECO:0000313" key="2">
    <source>
        <dbReference type="Proteomes" id="UP000006038"/>
    </source>
</evidence>
<reference evidence="1" key="2">
    <citation type="submission" date="2013-04" db="UniProtKB">
        <authorList>
            <consortium name="EnsemblPlants"/>
        </authorList>
    </citation>
    <scope>IDENTIFICATION</scope>
</reference>